<comment type="caution">
    <text evidence="7">The sequence shown here is derived from an EMBL/GenBank/DDBJ whole genome shotgun (WGS) entry which is preliminary data.</text>
</comment>
<dbReference type="PANTHER" id="PTHR43104">
    <property type="entry name" value="L-2-HYDROXYGLUTARATE DEHYDROGENASE, MITOCHONDRIAL"/>
    <property type="match status" value="1"/>
</dbReference>
<evidence type="ECO:0000256" key="4">
    <source>
        <dbReference type="ARBA" id="ARBA00023002"/>
    </source>
</evidence>
<gene>
    <name evidence="7" type="ORF">QNA08_15575</name>
</gene>
<keyword evidence="8" id="KW-1185">Reference proteome</keyword>
<dbReference type="Pfam" id="PF01266">
    <property type="entry name" value="DAO"/>
    <property type="match status" value="1"/>
</dbReference>
<dbReference type="InterPro" id="IPR036188">
    <property type="entry name" value="FAD/NAD-bd_sf"/>
</dbReference>
<dbReference type="Gene3D" id="3.30.9.10">
    <property type="entry name" value="D-Amino Acid Oxidase, subunit A, domain 2"/>
    <property type="match status" value="1"/>
</dbReference>
<dbReference type="EMBL" id="JASJEV010000011">
    <property type="protein sequence ID" value="MDJ1159643.1"/>
    <property type="molecule type" value="Genomic_DNA"/>
</dbReference>
<evidence type="ECO:0000259" key="6">
    <source>
        <dbReference type="Pfam" id="PF01266"/>
    </source>
</evidence>
<feature type="domain" description="FAD dependent oxidoreductase" evidence="6">
    <location>
        <begin position="5"/>
        <end position="364"/>
    </location>
</feature>
<organism evidence="7 8">
    <name type="scientific">Chelatococcus albus</name>
    <dbReference type="NCBI Taxonomy" id="3047466"/>
    <lineage>
        <taxon>Bacteria</taxon>
        <taxon>Pseudomonadati</taxon>
        <taxon>Pseudomonadota</taxon>
        <taxon>Alphaproteobacteria</taxon>
        <taxon>Hyphomicrobiales</taxon>
        <taxon>Chelatococcaceae</taxon>
        <taxon>Chelatococcus</taxon>
    </lineage>
</organism>
<evidence type="ECO:0000256" key="3">
    <source>
        <dbReference type="ARBA" id="ARBA00022827"/>
    </source>
</evidence>
<keyword evidence="2" id="KW-0285">Flavoprotein</keyword>
<protein>
    <submittedName>
        <fullName evidence="7">NAD(P)/FAD-dependent oxidoreductase</fullName>
    </submittedName>
</protein>
<dbReference type="RefSeq" id="WP_283741643.1">
    <property type="nucleotide sequence ID" value="NZ_JASJEV010000011.1"/>
</dbReference>
<dbReference type="Proteomes" id="UP001321492">
    <property type="component" value="Unassembled WGS sequence"/>
</dbReference>
<dbReference type="SUPFAM" id="SSF51905">
    <property type="entry name" value="FAD/NAD(P)-binding domain"/>
    <property type="match status" value="1"/>
</dbReference>
<dbReference type="PANTHER" id="PTHR43104:SF4">
    <property type="entry name" value="L-2-HYDROXYGLUTARATE DEHYDROGENASE, MITOCHONDRIAL"/>
    <property type="match status" value="1"/>
</dbReference>
<accession>A0ABT7AJW0</accession>
<dbReference type="InterPro" id="IPR006076">
    <property type="entry name" value="FAD-dep_OxRdtase"/>
</dbReference>
<proteinExistence type="inferred from homology"/>
<comment type="similarity">
    <text evidence="5">Belongs to the L2HGDH family.</text>
</comment>
<keyword evidence="4" id="KW-0560">Oxidoreductase</keyword>
<sequence length="369" mass="38574">MSDVDAVVVGAGVVGLAVARNLALAGHDVLVMEAAEAIGTETSSRNSEVIHAGIYYPPGSLKARLCVEGKRMLYAYCAERGVPHRRCGKLIVATEEGELATFEGIAARARANGVDDIVALPVAEVRAMEPALATVGALWSPSTGILDSHAYMLSLQGDAEAAGAAFAFRTPFLGAEPGPDGFNVRAGGTEPTTLTARLLVNAAGLHASRVARTIDGLEAPAIPDTRYCKGNYFVLGGRAPFSHLVYPAPQTHGLGVHLTLDLGGQARFGPDTEWVEELSYTVDPRRVEGFIDAIRRYWPGLPAAALTPGYCGIRPKIAGPQEAAPDFRIDGPERHGLPGLVNLFGIESPGLTASLAIASEVAARLAHAG</sequence>
<evidence type="ECO:0000313" key="7">
    <source>
        <dbReference type="EMBL" id="MDJ1159643.1"/>
    </source>
</evidence>
<evidence type="ECO:0000313" key="8">
    <source>
        <dbReference type="Proteomes" id="UP001321492"/>
    </source>
</evidence>
<dbReference type="Gene3D" id="3.50.50.60">
    <property type="entry name" value="FAD/NAD(P)-binding domain"/>
    <property type="match status" value="1"/>
</dbReference>
<reference evidence="7 8" key="1">
    <citation type="submission" date="2023-05" db="EMBL/GenBank/DDBJ databases">
        <title>Chelatococcus sp. nov., a moderately thermophilic bacterium isolated from hot spring microbial mat.</title>
        <authorList>
            <person name="Hu C.-J."/>
            <person name="Li W.-J."/>
        </authorList>
    </citation>
    <scope>NUCLEOTIDE SEQUENCE [LARGE SCALE GENOMIC DNA]</scope>
    <source>
        <strain evidence="7 8">SYSU G07232</strain>
    </source>
</reference>
<name>A0ABT7AJW0_9HYPH</name>
<keyword evidence="3" id="KW-0274">FAD</keyword>
<evidence type="ECO:0000256" key="5">
    <source>
        <dbReference type="ARBA" id="ARBA00037941"/>
    </source>
</evidence>
<evidence type="ECO:0000256" key="1">
    <source>
        <dbReference type="ARBA" id="ARBA00001974"/>
    </source>
</evidence>
<evidence type="ECO:0000256" key="2">
    <source>
        <dbReference type="ARBA" id="ARBA00022630"/>
    </source>
</evidence>
<comment type="cofactor">
    <cofactor evidence="1">
        <name>FAD</name>
        <dbReference type="ChEBI" id="CHEBI:57692"/>
    </cofactor>
</comment>